<feature type="repeat" description="ANK" evidence="1">
    <location>
        <begin position="31"/>
        <end position="56"/>
    </location>
</feature>
<comment type="caution">
    <text evidence="4">The sequence shown here is derived from an EMBL/GenBank/DDBJ whole genome shotgun (WGS) entry which is preliminary data.</text>
</comment>
<dbReference type="SUPFAM" id="SSF48403">
    <property type="entry name" value="Ankyrin repeat"/>
    <property type="match status" value="1"/>
</dbReference>
<reference evidence="4 5" key="1">
    <citation type="submission" date="2019-05" db="EMBL/GenBank/DDBJ databases">
        <title>The compact genome of Giardia muris reveals important steps in the evolution of intestinal protozoan parasites.</title>
        <authorList>
            <person name="Xu F."/>
            <person name="Jimenez-Gonzalez A."/>
            <person name="Einarsson E."/>
            <person name="Astvaldsson A."/>
            <person name="Peirasmaki D."/>
            <person name="Eckmann L."/>
            <person name="Andersson J.O."/>
            <person name="Svard S.G."/>
            <person name="Jerlstrom-Hultqvist J."/>
        </authorList>
    </citation>
    <scope>NUCLEOTIDE SEQUENCE [LARGE SCALE GENOMIC DNA]</scope>
    <source>
        <strain evidence="4 5">Roberts-Thomson</strain>
    </source>
</reference>
<proteinExistence type="predicted"/>
<gene>
    <name evidence="4" type="ORF">GMRT_23239</name>
</gene>
<dbReference type="Pfam" id="PF13901">
    <property type="entry name" value="RH_dom"/>
    <property type="match status" value="1"/>
</dbReference>
<feature type="compositionally biased region" description="Polar residues" evidence="2">
    <location>
        <begin position="317"/>
        <end position="326"/>
    </location>
</feature>
<feature type="domain" description="Rubicon Homology" evidence="3">
    <location>
        <begin position="457"/>
        <end position="613"/>
    </location>
</feature>
<feature type="region of interest" description="Disordered" evidence="2">
    <location>
        <begin position="236"/>
        <end position="260"/>
    </location>
</feature>
<feature type="compositionally biased region" description="Basic and acidic residues" evidence="2">
    <location>
        <begin position="248"/>
        <end position="258"/>
    </location>
</feature>
<dbReference type="PANTHER" id="PTHR24120">
    <property type="entry name" value="GH07239P"/>
    <property type="match status" value="1"/>
</dbReference>
<keyword evidence="1" id="KW-0040">ANK repeat</keyword>
<name>A0A4Z1SRN8_GIAMU</name>
<dbReference type="PROSITE" id="PS50088">
    <property type="entry name" value="ANK_REPEAT"/>
    <property type="match status" value="1"/>
</dbReference>
<dbReference type="SMART" id="SM00248">
    <property type="entry name" value="ANK"/>
    <property type="match status" value="4"/>
</dbReference>
<dbReference type="Proteomes" id="UP000315496">
    <property type="component" value="Chromosome 3"/>
</dbReference>
<dbReference type="AlphaFoldDB" id="A0A4Z1SRN8"/>
<dbReference type="InterPro" id="IPR025258">
    <property type="entry name" value="RH_dom"/>
</dbReference>
<feature type="compositionally biased region" description="Basic and acidic residues" evidence="2">
    <location>
        <begin position="306"/>
        <end position="316"/>
    </location>
</feature>
<dbReference type="PROSITE" id="PS50297">
    <property type="entry name" value="ANK_REP_REGION"/>
    <property type="match status" value="1"/>
</dbReference>
<dbReference type="Gene3D" id="1.25.40.20">
    <property type="entry name" value="Ankyrin repeat-containing domain"/>
    <property type="match status" value="1"/>
</dbReference>
<evidence type="ECO:0000313" key="4">
    <source>
        <dbReference type="EMBL" id="TNJ27645.1"/>
    </source>
</evidence>
<evidence type="ECO:0000256" key="1">
    <source>
        <dbReference type="PROSITE-ProRule" id="PRU00023"/>
    </source>
</evidence>
<feature type="region of interest" description="Disordered" evidence="2">
    <location>
        <begin position="306"/>
        <end position="328"/>
    </location>
</feature>
<evidence type="ECO:0000259" key="3">
    <source>
        <dbReference type="Pfam" id="PF13901"/>
    </source>
</evidence>
<keyword evidence="5" id="KW-1185">Reference proteome</keyword>
<evidence type="ECO:0000256" key="2">
    <source>
        <dbReference type="SAM" id="MobiDB-lite"/>
    </source>
</evidence>
<dbReference type="Pfam" id="PF00023">
    <property type="entry name" value="Ank"/>
    <property type="match status" value="1"/>
</dbReference>
<dbReference type="EMBL" id="VDLU01000003">
    <property type="protein sequence ID" value="TNJ27645.1"/>
    <property type="molecule type" value="Genomic_DNA"/>
</dbReference>
<sequence length="618" mass="67460">MSALLLIRAAERGEAAEVQRYLSLVGQRDENGWTALMYAAQNGHLTVLKLLLEHEATQRDGSGWTALMYAAMNGHLECAQMLSPHEAGLQSTQVEWEMQAGASALMIAARWGHLPIVQLLRPQEAGLVDAQGHDAMWYARYAAVDSGSGDPVPEGHPDLLRFLEETDGNSYLKSSRSAVKLEGGVGTLTRAKSSVVALTETFDDDLLLSSLPKLGGEHSGTSLPGVRAPKAFADEDATRLPDPSVVDPPDKQAEEDHGLTASLDPASIINPLRTSIFEESVSLERSVIFGITTTPTQSAIGRLRADLTSESRDASSLRRSQPTARQHSLERARRWKGCEVISFTGYTLPVHGQNYWARLAALPSVSTATGSSGHKVPGPHPSCVSTFAFPVAHYTFDKVVYCTHEDPQPPNEDDFFFSYVLKNYQPPTDPAAFLVEVQSGRCPGCSAEMATVQGAVFCHYTGRFYCPKCSLVRKTHEIPGKIIVPAATRCYDKFSVSARSFQLLETHWRKANIPTAALLQARFDADKSFSKYLRQRVHLSACLAKAEGCKTLQSLLPADSVKAYYYTQAKLPDGSTPLMWSMADLVSIHRGRHRDLDQLYARVAEHTAACTACGVALV</sequence>
<dbReference type="Pfam" id="PF12796">
    <property type="entry name" value="Ank_2"/>
    <property type="match status" value="1"/>
</dbReference>
<accession>A0A4Z1SRN8</accession>
<dbReference type="VEuPathDB" id="GiardiaDB:GMRT_23239"/>
<dbReference type="InterPro" id="IPR002110">
    <property type="entry name" value="Ankyrin_rpt"/>
</dbReference>
<evidence type="ECO:0000313" key="5">
    <source>
        <dbReference type="Proteomes" id="UP000315496"/>
    </source>
</evidence>
<organism evidence="4 5">
    <name type="scientific">Giardia muris</name>
    <dbReference type="NCBI Taxonomy" id="5742"/>
    <lineage>
        <taxon>Eukaryota</taxon>
        <taxon>Metamonada</taxon>
        <taxon>Diplomonadida</taxon>
        <taxon>Hexamitidae</taxon>
        <taxon>Giardiinae</taxon>
        <taxon>Giardia</taxon>
    </lineage>
</organism>
<dbReference type="InterPro" id="IPR036770">
    <property type="entry name" value="Ankyrin_rpt-contain_sf"/>
</dbReference>
<dbReference type="OrthoDB" id="194358at2759"/>
<protein>
    <submittedName>
        <fullName evidence="4">Ankyrin repeat protein 2</fullName>
    </submittedName>
</protein>
<dbReference type="PANTHER" id="PTHR24120:SF4">
    <property type="entry name" value="GH07239P"/>
    <property type="match status" value="1"/>
</dbReference>